<evidence type="ECO:0000313" key="1">
    <source>
        <dbReference type="EMBL" id="OXU18377.1"/>
    </source>
</evidence>
<protein>
    <submittedName>
        <fullName evidence="1">Uncharacterized protein</fullName>
    </submittedName>
</protein>
<dbReference type="AlphaFoldDB" id="A0A232EJ31"/>
<accession>A0A232EJ31</accession>
<organism evidence="1 2">
    <name type="scientific">Trichomalopsis sarcophagae</name>
    <dbReference type="NCBI Taxonomy" id="543379"/>
    <lineage>
        <taxon>Eukaryota</taxon>
        <taxon>Metazoa</taxon>
        <taxon>Ecdysozoa</taxon>
        <taxon>Arthropoda</taxon>
        <taxon>Hexapoda</taxon>
        <taxon>Insecta</taxon>
        <taxon>Pterygota</taxon>
        <taxon>Neoptera</taxon>
        <taxon>Endopterygota</taxon>
        <taxon>Hymenoptera</taxon>
        <taxon>Apocrita</taxon>
        <taxon>Proctotrupomorpha</taxon>
        <taxon>Chalcidoidea</taxon>
        <taxon>Pteromalidae</taxon>
        <taxon>Pteromalinae</taxon>
        <taxon>Trichomalopsis</taxon>
    </lineage>
</organism>
<dbReference type="EMBL" id="NNAY01004094">
    <property type="protein sequence ID" value="OXU18377.1"/>
    <property type="molecule type" value="Genomic_DNA"/>
</dbReference>
<evidence type="ECO:0000313" key="2">
    <source>
        <dbReference type="Proteomes" id="UP000215335"/>
    </source>
</evidence>
<keyword evidence="2" id="KW-1185">Reference proteome</keyword>
<comment type="caution">
    <text evidence="1">The sequence shown here is derived from an EMBL/GenBank/DDBJ whole genome shotgun (WGS) entry which is preliminary data.</text>
</comment>
<name>A0A232EJ31_9HYME</name>
<dbReference type="Proteomes" id="UP000215335">
    <property type="component" value="Unassembled WGS sequence"/>
</dbReference>
<gene>
    <name evidence="1" type="ORF">TSAR_007450</name>
</gene>
<sequence length="99" mass="10893">MLEDKKGKVADGLLDLGEDEVHIALVNLDLCQDGDAGVKVERVQNTPTKKSHECEIFEITKLLLLDWDIYHQHKSSGAVAPQKRVSEADEALALATLLT</sequence>
<proteinExistence type="predicted"/>
<reference evidence="1 2" key="1">
    <citation type="journal article" date="2017" name="Curr. Biol.">
        <title>The Evolution of Venom by Co-option of Single-Copy Genes.</title>
        <authorList>
            <person name="Martinson E.O."/>
            <person name="Mrinalini"/>
            <person name="Kelkar Y.D."/>
            <person name="Chang C.H."/>
            <person name="Werren J.H."/>
        </authorList>
    </citation>
    <scope>NUCLEOTIDE SEQUENCE [LARGE SCALE GENOMIC DNA]</scope>
    <source>
        <strain evidence="1 2">Alberta</strain>
        <tissue evidence="1">Whole body</tissue>
    </source>
</reference>